<accession>A0A0A9FWQ2</accession>
<organism evidence="1">
    <name type="scientific">Arundo donax</name>
    <name type="common">Giant reed</name>
    <name type="synonym">Donax arundinaceus</name>
    <dbReference type="NCBI Taxonomy" id="35708"/>
    <lineage>
        <taxon>Eukaryota</taxon>
        <taxon>Viridiplantae</taxon>
        <taxon>Streptophyta</taxon>
        <taxon>Embryophyta</taxon>
        <taxon>Tracheophyta</taxon>
        <taxon>Spermatophyta</taxon>
        <taxon>Magnoliopsida</taxon>
        <taxon>Liliopsida</taxon>
        <taxon>Poales</taxon>
        <taxon>Poaceae</taxon>
        <taxon>PACMAD clade</taxon>
        <taxon>Arundinoideae</taxon>
        <taxon>Arundineae</taxon>
        <taxon>Arundo</taxon>
    </lineage>
</organism>
<dbReference type="EMBL" id="GBRH01181209">
    <property type="protein sequence ID" value="JAE16687.1"/>
    <property type="molecule type" value="Transcribed_RNA"/>
</dbReference>
<evidence type="ECO:0000313" key="1">
    <source>
        <dbReference type="EMBL" id="JAE16687.1"/>
    </source>
</evidence>
<reference evidence="1" key="1">
    <citation type="submission" date="2014-09" db="EMBL/GenBank/DDBJ databases">
        <authorList>
            <person name="Magalhaes I.L.F."/>
            <person name="Oliveira U."/>
            <person name="Santos F.R."/>
            <person name="Vidigal T.H.D.A."/>
            <person name="Brescovit A.D."/>
            <person name="Santos A.J."/>
        </authorList>
    </citation>
    <scope>NUCLEOTIDE SEQUENCE</scope>
    <source>
        <tissue evidence="1">Shoot tissue taken approximately 20 cm above the soil surface</tissue>
    </source>
</reference>
<protein>
    <submittedName>
        <fullName evidence="1">Uncharacterized protein</fullName>
    </submittedName>
</protein>
<reference evidence="1" key="2">
    <citation type="journal article" date="2015" name="Data Brief">
        <title>Shoot transcriptome of the giant reed, Arundo donax.</title>
        <authorList>
            <person name="Barrero R.A."/>
            <person name="Guerrero F.D."/>
            <person name="Moolhuijzen P."/>
            <person name="Goolsby J.A."/>
            <person name="Tidwell J."/>
            <person name="Bellgard S.E."/>
            <person name="Bellgard M.I."/>
        </authorList>
    </citation>
    <scope>NUCLEOTIDE SEQUENCE</scope>
    <source>
        <tissue evidence="1">Shoot tissue taken approximately 20 cm above the soil surface</tissue>
    </source>
</reference>
<proteinExistence type="predicted"/>
<name>A0A0A9FWQ2_ARUDO</name>
<sequence length="17" mass="1769">MRPTSTGWAGCGLDLGF</sequence>
<dbReference type="AlphaFoldDB" id="A0A0A9FWQ2"/>